<keyword evidence="12" id="KW-1185">Reference proteome</keyword>
<feature type="domain" description="Lipase maturation factor 1/2 N-terminal" evidence="9">
    <location>
        <begin position="165"/>
        <end position="210"/>
    </location>
</feature>
<keyword evidence="4 7" id="KW-0256">Endoplasmic reticulum</keyword>
<feature type="domain" description="Lipase maturation factor 1/2 C-terminal" evidence="10">
    <location>
        <begin position="310"/>
        <end position="451"/>
    </location>
</feature>
<evidence type="ECO:0000256" key="4">
    <source>
        <dbReference type="ARBA" id="ARBA00022824"/>
    </source>
</evidence>
<evidence type="ECO:0000256" key="5">
    <source>
        <dbReference type="ARBA" id="ARBA00022989"/>
    </source>
</evidence>
<dbReference type="PANTHER" id="PTHR14463:SF10">
    <property type="entry name" value="LIPASE MATURATION FACTOR 1"/>
    <property type="match status" value="1"/>
</dbReference>
<feature type="transmembrane region" description="Helical" evidence="7">
    <location>
        <begin position="135"/>
        <end position="157"/>
    </location>
</feature>
<comment type="subcellular location">
    <subcellularLocation>
        <location evidence="1 7">Endoplasmic reticulum membrane</location>
        <topology evidence="1 7">Multi-pass membrane protein</topology>
    </subcellularLocation>
</comment>
<dbReference type="Proteomes" id="UP001164746">
    <property type="component" value="Chromosome 12"/>
</dbReference>
<evidence type="ECO:0000256" key="1">
    <source>
        <dbReference type="ARBA" id="ARBA00004477"/>
    </source>
</evidence>
<evidence type="ECO:0000313" key="12">
    <source>
        <dbReference type="Proteomes" id="UP001164746"/>
    </source>
</evidence>
<evidence type="ECO:0000256" key="3">
    <source>
        <dbReference type="ARBA" id="ARBA00022692"/>
    </source>
</evidence>
<feature type="transmembrane region" description="Helical" evidence="7">
    <location>
        <begin position="274"/>
        <end position="295"/>
    </location>
</feature>
<feature type="transmembrane region" description="Helical" evidence="7">
    <location>
        <begin position="57"/>
        <end position="79"/>
    </location>
</feature>
<feature type="transmembrane region" description="Helical" evidence="7">
    <location>
        <begin position="163"/>
        <end position="182"/>
    </location>
</feature>
<dbReference type="InterPro" id="IPR009613">
    <property type="entry name" value="LMF"/>
</dbReference>
<sequence>MADNTADADSVLRRRKKLEGKKKDENVTKEKNKSSFPSALGEGSVTFKTKLETGSYWLTRIVLIRYIGFIYFVAFLVALHQNKPLLGLQGLLPAQHFLDNIKSRTAVNHWDTYTAVPSLVWLIDYHEHLDDFLDYVAYAVFLMVNGGANWLIMFTLWVLYHSLVNLLETGFLAIFLCPVISVQKLPRGTPTSQIVLWGYRWLIFRIMIGAVVLIISGNLSFLNWLTILPSLACFDDASLGWMFSRSVRQEVCAIQQDEKQGNIKKGPGNFIRRVFNITLGMLIAYLSIPVVQNLMSSRQHMNTSFDPLRLVNTYGAFGSVTKERTEVIYQGTYDNPMASDAKWEEYEFKCKPGKIGRRPCVISPYHYRLDWLIWFAAFQNANSNPWIITLAAKLLENDNSTISLIAYNPFEGKDPPRYIRVQHYSYKFTKIGSKDAQQGRWWKRRKIGEYLQPVSLESLKPYLDSIHFSSGTKRSRGKKKRS</sequence>
<dbReference type="InterPro" id="IPR057434">
    <property type="entry name" value="LMF1/2_N"/>
</dbReference>
<keyword evidence="3 7" id="KW-0812">Transmembrane</keyword>
<reference evidence="11" key="1">
    <citation type="submission" date="2022-11" db="EMBL/GenBank/DDBJ databases">
        <title>Centuries of genome instability and evolution in soft-shell clam transmissible cancer (bioRxiv).</title>
        <authorList>
            <person name="Hart S.F.M."/>
            <person name="Yonemitsu M.A."/>
            <person name="Giersch R.M."/>
            <person name="Beal B.F."/>
            <person name="Arriagada G."/>
            <person name="Davis B.W."/>
            <person name="Ostrander E.A."/>
            <person name="Goff S.P."/>
            <person name="Metzger M.J."/>
        </authorList>
    </citation>
    <scope>NUCLEOTIDE SEQUENCE</scope>
    <source>
        <strain evidence="11">MELC-2E11</strain>
        <tissue evidence="11">Siphon/mantle</tissue>
    </source>
</reference>
<comment type="similarity">
    <text evidence="2 7">Belongs to the lipase maturation factor family.</text>
</comment>
<name>A0ABY7FL05_MYAAR</name>
<feature type="compositionally biased region" description="Basic and acidic residues" evidence="8">
    <location>
        <begin position="21"/>
        <end position="33"/>
    </location>
</feature>
<evidence type="ECO:0000313" key="11">
    <source>
        <dbReference type="EMBL" id="WAR21616.1"/>
    </source>
</evidence>
<proteinExistence type="inferred from homology"/>
<dbReference type="Pfam" id="PF06762">
    <property type="entry name" value="LMF1"/>
    <property type="match status" value="1"/>
</dbReference>
<gene>
    <name evidence="11" type="ORF">MAR_015590</name>
</gene>
<dbReference type="InterPro" id="IPR057433">
    <property type="entry name" value="LMF1/2_C"/>
</dbReference>
<evidence type="ECO:0000256" key="6">
    <source>
        <dbReference type="ARBA" id="ARBA00023136"/>
    </source>
</evidence>
<accession>A0ABY7FL05</accession>
<feature type="transmembrane region" description="Helical" evidence="7">
    <location>
        <begin position="194"/>
        <end position="215"/>
    </location>
</feature>
<dbReference type="PANTHER" id="PTHR14463">
    <property type="entry name" value="LIPASE MATURATION FACTOR"/>
    <property type="match status" value="1"/>
</dbReference>
<keyword evidence="6 7" id="KW-0472">Membrane</keyword>
<comment type="function">
    <text evidence="7">Involved in the maturation of specific proteins in the endoplasmic reticulum.</text>
</comment>
<organism evidence="11 12">
    <name type="scientific">Mya arenaria</name>
    <name type="common">Soft-shell clam</name>
    <dbReference type="NCBI Taxonomy" id="6604"/>
    <lineage>
        <taxon>Eukaryota</taxon>
        <taxon>Metazoa</taxon>
        <taxon>Spiralia</taxon>
        <taxon>Lophotrochozoa</taxon>
        <taxon>Mollusca</taxon>
        <taxon>Bivalvia</taxon>
        <taxon>Autobranchia</taxon>
        <taxon>Heteroconchia</taxon>
        <taxon>Euheterodonta</taxon>
        <taxon>Imparidentia</taxon>
        <taxon>Neoheterodontei</taxon>
        <taxon>Myida</taxon>
        <taxon>Myoidea</taxon>
        <taxon>Myidae</taxon>
        <taxon>Mya</taxon>
    </lineage>
</organism>
<dbReference type="EMBL" id="CP111023">
    <property type="protein sequence ID" value="WAR21616.1"/>
    <property type="molecule type" value="Genomic_DNA"/>
</dbReference>
<evidence type="ECO:0000259" key="10">
    <source>
        <dbReference type="Pfam" id="PF25179"/>
    </source>
</evidence>
<evidence type="ECO:0000256" key="8">
    <source>
        <dbReference type="SAM" id="MobiDB-lite"/>
    </source>
</evidence>
<dbReference type="Pfam" id="PF25179">
    <property type="entry name" value="LMF1_C"/>
    <property type="match status" value="1"/>
</dbReference>
<evidence type="ECO:0000259" key="9">
    <source>
        <dbReference type="Pfam" id="PF06762"/>
    </source>
</evidence>
<evidence type="ECO:0000256" key="7">
    <source>
        <dbReference type="RuleBase" id="RU361229"/>
    </source>
</evidence>
<protein>
    <recommendedName>
        <fullName evidence="7">Lipase maturation factor</fullName>
    </recommendedName>
</protein>
<evidence type="ECO:0000256" key="2">
    <source>
        <dbReference type="ARBA" id="ARBA00005512"/>
    </source>
</evidence>
<feature type="region of interest" description="Disordered" evidence="8">
    <location>
        <begin position="1"/>
        <end position="37"/>
    </location>
</feature>
<keyword evidence="5 7" id="KW-1133">Transmembrane helix</keyword>